<dbReference type="AlphaFoldDB" id="A0A8S1B7V4"/>
<reference evidence="1 2" key="1">
    <citation type="submission" date="2020-04" db="EMBL/GenBank/DDBJ databases">
        <authorList>
            <person name="Wallbank WR R."/>
            <person name="Pardo Diaz C."/>
            <person name="Kozak K."/>
            <person name="Martin S."/>
            <person name="Jiggins C."/>
            <person name="Moest M."/>
            <person name="Warren A I."/>
            <person name="Byers J.R.P. K."/>
            <person name="Montejo-Kovacevich G."/>
            <person name="Yen C E."/>
        </authorList>
    </citation>
    <scope>NUCLEOTIDE SEQUENCE [LARGE SCALE GENOMIC DNA]</scope>
</reference>
<dbReference type="OrthoDB" id="409374at2759"/>
<accession>A0A8S1B7V4</accession>
<dbReference type="Proteomes" id="UP000494256">
    <property type="component" value="Unassembled WGS sequence"/>
</dbReference>
<protein>
    <submittedName>
        <fullName evidence="1">Uncharacterized protein</fullName>
    </submittedName>
</protein>
<name>A0A8S1B7V4_ARCPL</name>
<evidence type="ECO:0000313" key="1">
    <source>
        <dbReference type="EMBL" id="CAB3254951.1"/>
    </source>
</evidence>
<dbReference type="EMBL" id="CADEBD010000422">
    <property type="protein sequence ID" value="CAB3254951.1"/>
    <property type="molecule type" value="Genomic_DNA"/>
</dbReference>
<comment type="caution">
    <text evidence="1">The sequence shown here is derived from an EMBL/GenBank/DDBJ whole genome shotgun (WGS) entry which is preliminary data.</text>
</comment>
<gene>
    <name evidence="1" type="ORF">APLA_LOCUS15086</name>
</gene>
<proteinExistence type="predicted"/>
<organism evidence="1 2">
    <name type="scientific">Arctia plantaginis</name>
    <name type="common">Wood tiger moth</name>
    <name type="synonym">Phalaena plantaginis</name>
    <dbReference type="NCBI Taxonomy" id="874455"/>
    <lineage>
        <taxon>Eukaryota</taxon>
        <taxon>Metazoa</taxon>
        <taxon>Ecdysozoa</taxon>
        <taxon>Arthropoda</taxon>
        <taxon>Hexapoda</taxon>
        <taxon>Insecta</taxon>
        <taxon>Pterygota</taxon>
        <taxon>Neoptera</taxon>
        <taxon>Endopterygota</taxon>
        <taxon>Lepidoptera</taxon>
        <taxon>Glossata</taxon>
        <taxon>Ditrysia</taxon>
        <taxon>Noctuoidea</taxon>
        <taxon>Erebidae</taxon>
        <taxon>Arctiinae</taxon>
        <taxon>Arctia</taxon>
    </lineage>
</organism>
<evidence type="ECO:0000313" key="2">
    <source>
        <dbReference type="Proteomes" id="UP000494256"/>
    </source>
</evidence>
<sequence>MSDNTAHNLVLWQSQKDHKAKFMIWLLWKRSRRVVAIKERSHSEIHDMALMETLTTSCGNQRKITKRNSCYGSYGNAHDELWQSKKDHIAKFMIWLLWKRSRRVVAIKERSHSEIHDMALMETLTTSCGNQRKIT</sequence>